<dbReference type="SUPFAM" id="SSF143517">
    <property type="entry name" value="TRCF domain-like"/>
    <property type="match status" value="1"/>
</dbReference>
<dbReference type="PANTHER" id="PTHR47964">
    <property type="entry name" value="ATP-DEPENDENT DNA HELICASE HOMOLOG RECG, CHLOROPLASTIC"/>
    <property type="match status" value="1"/>
</dbReference>
<dbReference type="RefSeq" id="WP_009839734.1">
    <property type="nucleotide sequence ID" value="NZ_CH959301.1"/>
</dbReference>
<evidence type="ECO:0000256" key="12">
    <source>
        <dbReference type="ARBA" id="ARBA00070128"/>
    </source>
</evidence>
<dbReference type="InterPro" id="IPR014001">
    <property type="entry name" value="Helicase_ATP-bd"/>
</dbReference>
<dbReference type="InterPro" id="IPR003711">
    <property type="entry name" value="CarD-like/TRCF_RID"/>
</dbReference>
<proteinExistence type="inferred from homology"/>
<dbReference type="InterPro" id="IPR041471">
    <property type="entry name" value="UvrB_inter"/>
</dbReference>
<dbReference type="SUPFAM" id="SSF52540">
    <property type="entry name" value="P-loop containing nucleoside triphosphate hydrolases"/>
    <property type="match status" value="4"/>
</dbReference>
<dbReference type="Gene3D" id="2.40.10.170">
    <property type="match status" value="1"/>
</dbReference>
<dbReference type="GO" id="GO:0003684">
    <property type="term" value="F:damaged DNA binding"/>
    <property type="evidence" value="ECO:0007669"/>
    <property type="project" value="InterPro"/>
</dbReference>
<accession>A4CC15</accession>
<dbReference type="EMBL" id="AAOH01000005">
    <property type="protein sequence ID" value="EAR27902.1"/>
    <property type="molecule type" value="Genomic_DNA"/>
</dbReference>
<dbReference type="Gene3D" id="3.40.50.11180">
    <property type="match status" value="1"/>
</dbReference>
<evidence type="ECO:0000313" key="17">
    <source>
        <dbReference type="Proteomes" id="UP000006201"/>
    </source>
</evidence>
<dbReference type="FunFam" id="3.40.50.300:FF:000300">
    <property type="entry name" value="Transcription-repair-coupling factor"/>
    <property type="match status" value="1"/>
</dbReference>
<dbReference type="NCBIfam" id="NF007966">
    <property type="entry name" value="PRK10689.1"/>
    <property type="match status" value="1"/>
</dbReference>
<evidence type="ECO:0000256" key="7">
    <source>
        <dbReference type="ARBA" id="ARBA00022840"/>
    </source>
</evidence>
<comment type="caution">
    <text evidence="16">The sequence shown here is derived from an EMBL/GenBank/DDBJ whole genome shotgun (WGS) entry which is preliminary data.</text>
</comment>
<dbReference type="NCBIfam" id="TIGR00580">
    <property type="entry name" value="mfd"/>
    <property type="match status" value="1"/>
</dbReference>
<evidence type="ECO:0000256" key="2">
    <source>
        <dbReference type="ARBA" id="ARBA00022490"/>
    </source>
</evidence>
<dbReference type="OrthoDB" id="9804325at2"/>
<gene>
    <name evidence="13" type="primary">mfd</name>
    <name evidence="16" type="ORF">PTD2_18810</name>
</gene>
<dbReference type="SUPFAM" id="SSF141259">
    <property type="entry name" value="CarD-like"/>
    <property type="match status" value="1"/>
</dbReference>
<dbReference type="Pfam" id="PF17757">
    <property type="entry name" value="UvrB_inter"/>
    <property type="match status" value="1"/>
</dbReference>
<evidence type="ECO:0000256" key="9">
    <source>
        <dbReference type="ARBA" id="ARBA00023204"/>
    </source>
</evidence>
<dbReference type="Gene3D" id="3.90.1150.50">
    <property type="entry name" value="Transcription-repair-coupling factor, D7 domain"/>
    <property type="match status" value="1"/>
</dbReference>
<dbReference type="CDD" id="cd17991">
    <property type="entry name" value="DEXHc_TRCF"/>
    <property type="match status" value="1"/>
</dbReference>
<dbReference type="SMART" id="SM00982">
    <property type="entry name" value="TRCF"/>
    <property type="match status" value="1"/>
</dbReference>
<dbReference type="GO" id="GO:0000716">
    <property type="term" value="P:transcription-coupled nucleotide-excision repair, DNA damage recognition"/>
    <property type="evidence" value="ECO:0007669"/>
    <property type="project" value="UniProtKB-UniRule"/>
</dbReference>
<keyword evidence="7 13" id="KW-0067">ATP-binding</keyword>
<dbReference type="Pfam" id="PF03461">
    <property type="entry name" value="TRCF"/>
    <property type="match status" value="1"/>
</dbReference>
<dbReference type="InterPro" id="IPR036101">
    <property type="entry name" value="CarD-like/TRCF_RID_sf"/>
</dbReference>
<evidence type="ECO:0000256" key="13">
    <source>
        <dbReference type="HAMAP-Rule" id="MF_00969"/>
    </source>
</evidence>
<dbReference type="Gene3D" id="3.40.50.11140">
    <property type="match status" value="1"/>
</dbReference>
<dbReference type="Proteomes" id="UP000006201">
    <property type="component" value="Unassembled WGS sequence"/>
</dbReference>
<evidence type="ECO:0000256" key="3">
    <source>
        <dbReference type="ARBA" id="ARBA00022741"/>
    </source>
</evidence>
<dbReference type="GO" id="GO:0016787">
    <property type="term" value="F:hydrolase activity"/>
    <property type="evidence" value="ECO:0007669"/>
    <property type="project" value="UniProtKB-KW"/>
</dbReference>
<comment type="function">
    <text evidence="13">Couples transcription and DNA repair by recognizing RNA polymerase (RNAP) stalled at DNA lesions. Mediates ATP-dependent release of RNAP and its truncated transcript from the DNA, and recruitment of nucleotide excision repair machinery to the damaged site.</text>
</comment>
<dbReference type="Pfam" id="PF00271">
    <property type="entry name" value="Helicase_C"/>
    <property type="match status" value="1"/>
</dbReference>
<dbReference type="STRING" id="87626.PTD2_18810"/>
<dbReference type="InterPro" id="IPR001650">
    <property type="entry name" value="Helicase_C-like"/>
</dbReference>
<dbReference type="eggNOG" id="COG1197">
    <property type="taxonomic scope" value="Bacteria"/>
</dbReference>
<dbReference type="InterPro" id="IPR011545">
    <property type="entry name" value="DEAD/DEAH_box_helicase_dom"/>
</dbReference>
<dbReference type="GO" id="GO:0006355">
    <property type="term" value="P:regulation of DNA-templated transcription"/>
    <property type="evidence" value="ECO:0007669"/>
    <property type="project" value="UniProtKB-UniRule"/>
</dbReference>
<protein>
    <recommendedName>
        <fullName evidence="12 13">Transcription-repair-coupling factor</fullName>
        <shortName evidence="13">TRCF</shortName>
        <ecNumber evidence="13">3.6.4.-</ecNumber>
    </recommendedName>
</protein>
<keyword evidence="6" id="KW-0347">Helicase</keyword>
<dbReference type="InterPro" id="IPR027417">
    <property type="entry name" value="P-loop_NTPase"/>
</dbReference>
<evidence type="ECO:0000256" key="10">
    <source>
        <dbReference type="ARBA" id="ARBA00061104"/>
    </source>
</evidence>
<dbReference type="EC" id="3.6.4.-" evidence="13"/>
<dbReference type="HOGENOM" id="CLU_005122_1_3_6"/>
<keyword evidence="3 13" id="KW-0547">Nucleotide-binding</keyword>
<evidence type="ECO:0000313" key="16">
    <source>
        <dbReference type="EMBL" id="EAR27902.1"/>
    </source>
</evidence>
<dbReference type="FunFam" id="3.40.50.300:FF:000546">
    <property type="entry name" value="Transcription-repair-coupling factor"/>
    <property type="match status" value="1"/>
</dbReference>
<dbReference type="PROSITE" id="PS51192">
    <property type="entry name" value="HELICASE_ATP_BIND_1"/>
    <property type="match status" value="1"/>
</dbReference>
<keyword evidence="8 13" id="KW-0238">DNA-binding</keyword>
<dbReference type="InterPro" id="IPR037235">
    <property type="entry name" value="TRCF-like_C_D7"/>
</dbReference>
<evidence type="ECO:0000256" key="5">
    <source>
        <dbReference type="ARBA" id="ARBA00022801"/>
    </source>
</evidence>
<dbReference type="InterPro" id="IPR005118">
    <property type="entry name" value="TRCF_C"/>
</dbReference>
<keyword evidence="2 13" id="KW-0963">Cytoplasm</keyword>
<reference evidence="16 17" key="1">
    <citation type="submission" date="2006-02" db="EMBL/GenBank/DDBJ databases">
        <authorList>
            <person name="Moran M.A."/>
            <person name="Kjelleberg S."/>
            <person name="Egan S."/>
            <person name="Saunders N."/>
            <person name="Thomas T."/>
            <person name="Ferriera S."/>
            <person name="Johnson J."/>
            <person name="Kravitz S."/>
            <person name="Halpern A."/>
            <person name="Remington K."/>
            <person name="Beeson K."/>
            <person name="Tran B."/>
            <person name="Rogers Y.-H."/>
            <person name="Friedman R."/>
            <person name="Venter J.C."/>
        </authorList>
    </citation>
    <scope>NUCLEOTIDE SEQUENCE [LARGE SCALE GENOMIC DNA]</scope>
    <source>
        <strain evidence="16 17">D2</strain>
    </source>
</reference>
<evidence type="ECO:0000256" key="8">
    <source>
        <dbReference type="ARBA" id="ARBA00023125"/>
    </source>
</evidence>
<keyword evidence="4 13" id="KW-0227">DNA damage</keyword>
<dbReference type="InterPro" id="IPR048635">
    <property type="entry name" value="MFD_D3"/>
</dbReference>
<dbReference type="SMART" id="SM00487">
    <property type="entry name" value="DEXDc"/>
    <property type="match status" value="1"/>
</dbReference>
<dbReference type="AlphaFoldDB" id="A4CC15"/>
<organism evidence="16 17">
    <name type="scientific">Pseudoalteromonas tunicata D2</name>
    <dbReference type="NCBI Taxonomy" id="87626"/>
    <lineage>
        <taxon>Bacteria</taxon>
        <taxon>Pseudomonadati</taxon>
        <taxon>Pseudomonadota</taxon>
        <taxon>Gammaproteobacteria</taxon>
        <taxon>Alteromonadales</taxon>
        <taxon>Pseudoalteromonadaceae</taxon>
        <taxon>Pseudoalteromonas</taxon>
    </lineage>
</organism>
<dbReference type="GO" id="GO:0005524">
    <property type="term" value="F:ATP binding"/>
    <property type="evidence" value="ECO:0007669"/>
    <property type="project" value="UniProtKB-UniRule"/>
</dbReference>
<evidence type="ECO:0000256" key="4">
    <source>
        <dbReference type="ARBA" id="ARBA00022763"/>
    </source>
</evidence>
<dbReference type="Pfam" id="PF02559">
    <property type="entry name" value="CarD_TRCF_RID"/>
    <property type="match status" value="1"/>
</dbReference>
<comment type="subcellular location">
    <subcellularLocation>
        <location evidence="1 13">Cytoplasm</location>
    </subcellularLocation>
</comment>
<dbReference type="InterPro" id="IPR004576">
    <property type="entry name" value="Mfd"/>
</dbReference>
<evidence type="ECO:0000259" key="14">
    <source>
        <dbReference type="PROSITE" id="PS51192"/>
    </source>
</evidence>
<dbReference type="Gene3D" id="3.40.50.300">
    <property type="entry name" value="P-loop containing nucleotide triphosphate hydrolases"/>
    <property type="match status" value="2"/>
</dbReference>
<dbReference type="InterPro" id="IPR047112">
    <property type="entry name" value="RecG/Mfd"/>
</dbReference>
<evidence type="ECO:0000256" key="1">
    <source>
        <dbReference type="ARBA" id="ARBA00004496"/>
    </source>
</evidence>
<evidence type="ECO:0000259" key="15">
    <source>
        <dbReference type="PROSITE" id="PS51194"/>
    </source>
</evidence>
<feature type="domain" description="Helicase C-terminal" evidence="15">
    <location>
        <begin position="807"/>
        <end position="960"/>
    </location>
</feature>
<keyword evidence="17" id="KW-1185">Reference proteome</keyword>
<evidence type="ECO:0000256" key="11">
    <source>
        <dbReference type="ARBA" id="ARBA00061399"/>
    </source>
</evidence>
<comment type="similarity">
    <text evidence="11 13">In the C-terminal section; belongs to the helicase family. RecG subfamily.</text>
</comment>
<keyword evidence="5 13" id="KW-0378">Hydrolase</keyword>
<comment type="similarity">
    <text evidence="10 13">In the N-terminal section; belongs to the UvrB family.</text>
</comment>
<dbReference type="Gene3D" id="3.30.2060.10">
    <property type="entry name" value="Penicillin-binding protein 1b domain"/>
    <property type="match status" value="1"/>
</dbReference>
<dbReference type="Pfam" id="PF21132">
    <property type="entry name" value="MFD_D3"/>
    <property type="match status" value="1"/>
</dbReference>
<dbReference type="GO" id="GO:0005737">
    <property type="term" value="C:cytoplasm"/>
    <property type="evidence" value="ECO:0007669"/>
    <property type="project" value="UniProtKB-SubCell"/>
</dbReference>
<dbReference type="PANTHER" id="PTHR47964:SF1">
    <property type="entry name" value="ATP-DEPENDENT DNA HELICASE HOMOLOG RECG, CHLOROPLASTIC"/>
    <property type="match status" value="1"/>
</dbReference>
<dbReference type="HAMAP" id="MF_00969">
    <property type="entry name" value="TRCF"/>
    <property type="match status" value="1"/>
</dbReference>
<dbReference type="SMART" id="SM01058">
    <property type="entry name" value="CarD_TRCF"/>
    <property type="match status" value="1"/>
</dbReference>
<sequence>MALTQWAQLPWIKSAKDKIHWGQLPGSALSIAIAQGVKSHNSLVVLVTQDTPSALKLEAELEYLLPEQSVMVFPDWETLPYDHFSPHQDIISQRLATLNRLKQSKTGILILPVTNLMLRTSPPEFIYGSTLLFKKGDKLDAHQLRTNLDAAGYLNVQQVMEHGEFAIRGSLVDIYPMGSKDPIRLDLFDDEIDSIRLFDVETQRSSKEISHIDLMPAHEFPTREKDIETFRIAYREKFGANSAQDSIYMQVSKGAWPAGIEYYLPLFFDQLASIFDYLPSDAVVMTLGDIEHSAKQFWQDVNKRYENRRVDPLRPLLEPKALYQPIEELFSNIGSFARIQLSLAKLGTKAGHSNLGAELIADIRVDHQAKAPFAAISQYLVQQKKLKNRVLFCVESEGRRESLLTLFKPVGIKVTTVSHFEEFSQSSCDVALLVCPLEQSVFLAGKPALSIITEQELLGVKVSQRRRRKHKYEASQDAIIRNLAELKVGQPIVHLDHGVGRYQGLQTLDAAGVQTEFVTISYNGEAKLYVPVSALHMLTRYSGGEEASAPLHKLGSDVWEKAKRKAAEKVRDVAAELLDIYAKRKIKLGNAFRHDKKAYRQFVDTFPFEETEDQKNAISAVLTDMQSPQAMDRLVCGDVGFGKTEVAMRAAFVAVNEGKQVAILVPTTLLAQQHFENFKDRFANIAVEVEVLSRFKTTKEQNVVLEKLANGQVDIVIGTHKLIQPSIKFKDLGLLIVDEEHRFGVRQKEKIKSLRADVDILTLTATPIPRTLNMAMSGMRDLSIIATPPAKRLAVKTFVRKGEDDLKREAILREIKRGGQVYYLHNNVETIEKVAADLAVLVPEASITTAHGQMRESELEHLMAEFYHKKYNVLVCTTIIETGIDVPTANTIIIDRADKLGLAQLHQLRGRVGRSHHQAYAYLLIPDPKGISKDATKRLEAIESLEDLGAGFALATHDLEIRGAGELLGDDQSGQIQSIGFTLYMEMLEQAVEALKQGKEPTLENLLQQQTEVDLKISALLPDDYIFDVNTRLSLYKRVASCHDAEQIDELQVELIDRFGMLPQPAKNLFAIQGLKLEAQALGISKIEANAKGGFIEFTAKTKVDPRFIIGLLQSNPKVYRMEGANKLRFSIEEADSLARLQLVSAMLQQFAQKVSH</sequence>
<dbReference type="SMART" id="SM00490">
    <property type="entry name" value="HELICc"/>
    <property type="match status" value="1"/>
</dbReference>
<evidence type="ECO:0000256" key="6">
    <source>
        <dbReference type="ARBA" id="ARBA00022806"/>
    </source>
</evidence>
<dbReference type="PROSITE" id="PS51194">
    <property type="entry name" value="HELICASE_CTER"/>
    <property type="match status" value="1"/>
</dbReference>
<dbReference type="GO" id="GO:0003678">
    <property type="term" value="F:DNA helicase activity"/>
    <property type="evidence" value="ECO:0007669"/>
    <property type="project" value="TreeGrafter"/>
</dbReference>
<name>A4CC15_9GAMM</name>
<feature type="domain" description="Helicase ATP-binding" evidence="14">
    <location>
        <begin position="624"/>
        <end position="785"/>
    </location>
</feature>
<keyword evidence="9 13" id="KW-0234">DNA repair</keyword>
<dbReference type="Pfam" id="PF00270">
    <property type="entry name" value="DEAD"/>
    <property type="match status" value="1"/>
</dbReference>